<dbReference type="EMBL" id="JACHWB010000008">
    <property type="protein sequence ID" value="MBB3021221.1"/>
    <property type="molecule type" value="Genomic_DNA"/>
</dbReference>
<reference evidence="1 2" key="1">
    <citation type="submission" date="2020-08" db="EMBL/GenBank/DDBJ databases">
        <title>The Agave Microbiome: Exploring the role of microbial communities in plant adaptations to desert environments.</title>
        <authorList>
            <person name="Partida-Martinez L.P."/>
        </authorList>
    </citation>
    <scope>NUCLEOTIDE SEQUENCE [LARGE SCALE GENOMIC DNA]</scope>
    <source>
        <strain evidence="1 2">AT3.9</strain>
    </source>
</reference>
<evidence type="ECO:0000313" key="1">
    <source>
        <dbReference type="EMBL" id="MBB3021221.1"/>
    </source>
</evidence>
<dbReference type="RefSeq" id="WP_281381411.1">
    <property type="nucleotide sequence ID" value="NZ_JACHWB010000008.1"/>
</dbReference>
<comment type="caution">
    <text evidence="1">The sequence shown here is derived from an EMBL/GenBank/DDBJ whole genome shotgun (WGS) entry which is preliminary data.</text>
</comment>
<gene>
    <name evidence="1" type="ORF">FHR70_004312</name>
</gene>
<evidence type="ECO:0000313" key="2">
    <source>
        <dbReference type="Proteomes" id="UP000532010"/>
    </source>
</evidence>
<organism evidence="1 2">
    <name type="scientific">Microvirga lupini</name>
    <dbReference type="NCBI Taxonomy" id="420324"/>
    <lineage>
        <taxon>Bacteria</taxon>
        <taxon>Pseudomonadati</taxon>
        <taxon>Pseudomonadota</taxon>
        <taxon>Alphaproteobacteria</taxon>
        <taxon>Hyphomicrobiales</taxon>
        <taxon>Methylobacteriaceae</taxon>
        <taxon>Microvirga</taxon>
    </lineage>
</organism>
<sequence>MILFIVIPGLVLGTHVLTLLEDVDGRDKPGHDAEKLFAAA</sequence>
<accession>A0A7W4VQ93</accession>
<keyword evidence="2" id="KW-1185">Reference proteome</keyword>
<dbReference type="AlphaFoldDB" id="A0A7W4VQ93"/>
<dbReference type="Proteomes" id="UP000532010">
    <property type="component" value="Unassembled WGS sequence"/>
</dbReference>
<proteinExistence type="predicted"/>
<protein>
    <submittedName>
        <fullName evidence="1">Uncharacterized protein</fullName>
    </submittedName>
</protein>
<name>A0A7W4VQ93_9HYPH</name>